<evidence type="ECO:0000256" key="4">
    <source>
        <dbReference type="ARBA" id="ARBA00022694"/>
    </source>
</evidence>
<dbReference type="PANTHER" id="PTHR11953:SF0">
    <property type="entry name" value="EXOSOME COMPLEX COMPONENT RRP41"/>
    <property type="match status" value="1"/>
</dbReference>
<dbReference type="InterPro" id="IPR036345">
    <property type="entry name" value="ExoRNase_PH_dom2_sf"/>
</dbReference>
<protein>
    <recommendedName>
        <fullName evidence="8">Ribonuclease PH</fullName>
        <shortName evidence="8">RNase PH</shortName>
        <ecNumber evidence="8">2.7.7.56</ecNumber>
    </recommendedName>
    <alternativeName>
        <fullName evidence="8">tRNA nucleotidyltransferase</fullName>
    </alternativeName>
</protein>
<dbReference type="Gene3D" id="3.90.950.10">
    <property type="match status" value="1"/>
</dbReference>
<evidence type="ECO:0000259" key="11">
    <source>
        <dbReference type="Pfam" id="PF03725"/>
    </source>
</evidence>
<dbReference type="Gene3D" id="3.30.230.70">
    <property type="entry name" value="GHMP Kinase, N-terminal domain"/>
    <property type="match status" value="1"/>
</dbReference>
<keyword evidence="13" id="KW-1185">Reference proteome</keyword>
<dbReference type="HAMAP" id="MF_00564">
    <property type="entry name" value="RNase_PH"/>
    <property type="match status" value="1"/>
</dbReference>
<feature type="binding site" evidence="8">
    <location>
        <position position="90"/>
    </location>
    <ligand>
        <name>phosphate</name>
        <dbReference type="ChEBI" id="CHEBI:43474"/>
        <note>substrate</note>
    </ligand>
</feature>
<name>A0ABY5PER7_9ACTN</name>
<evidence type="ECO:0000256" key="7">
    <source>
        <dbReference type="ARBA" id="ARBA00022884"/>
    </source>
</evidence>
<evidence type="ECO:0000256" key="6">
    <source>
        <dbReference type="ARBA" id="ARBA00022801"/>
    </source>
</evidence>
<dbReference type="InterPro" id="IPR027408">
    <property type="entry name" value="PNPase/RNase_PH_dom_sf"/>
</dbReference>
<comment type="function">
    <text evidence="8">Phosphorolytic 3'-5' exoribonuclease that plays an important role in tRNA 3'-end maturation. Removes nucleotide residues following the 3'-CCA terminus of tRNAs; can also add nucleotides to the ends of RNA molecules by using nucleoside diphosphates as substrates, but this may not be physiologically important. Probably plays a role in initiation of 16S rRNA degradation (leading to ribosome degradation) during starvation.</text>
</comment>
<evidence type="ECO:0000256" key="5">
    <source>
        <dbReference type="ARBA" id="ARBA00022695"/>
    </source>
</evidence>
<accession>A0ABY5PER7</accession>
<dbReference type="CDD" id="cd00515">
    <property type="entry name" value="HAM1"/>
    <property type="match status" value="1"/>
</dbReference>
<dbReference type="Pfam" id="PF01138">
    <property type="entry name" value="RNase_PH"/>
    <property type="match status" value="1"/>
</dbReference>
<evidence type="ECO:0000256" key="2">
    <source>
        <dbReference type="ARBA" id="ARBA00022552"/>
    </source>
</evidence>
<feature type="domain" description="Exoribonuclease phosphorolytic" evidence="11">
    <location>
        <begin position="162"/>
        <end position="227"/>
    </location>
</feature>
<comment type="subunit">
    <text evidence="8">Homohexameric ring arranged as a trimer of dimers.</text>
</comment>
<dbReference type="EMBL" id="CP088295">
    <property type="protein sequence ID" value="UUY03179.1"/>
    <property type="molecule type" value="Genomic_DNA"/>
</dbReference>
<evidence type="ECO:0000313" key="12">
    <source>
        <dbReference type="EMBL" id="UUY03179.1"/>
    </source>
</evidence>
<dbReference type="InterPro" id="IPR020568">
    <property type="entry name" value="Ribosomal_Su5_D2-typ_SF"/>
</dbReference>
<evidence type="ECO:0000256" key="3">
    <source>
        <dbReference type="ARBA" id="ARBA00022555"/>
    </source>
</evidence>
<sequence length="463" mass="48654">MSAPERSHGRTPADPRPIVIEPGFVATAAGSVLMSQGETRVICTASVQESVPKWMAGRGTGWVTAEYAMLPASTGSRKARDITKGRQDGRGVEIQRLIGRSLRGVVDFAALGERTIYLDCDVLTADGGTRCASITGAFVALELACRALVADGRLERLPLNGSVAAISCGVVDGTPLCDLDYREDARAEVDANVVMTGDGALIEVQATAERTPLSRAHLDELLELAARRHRAPPRRADRRGGERRMTRAARSHTACCVRFVLATRNAHKAAEFADMLAPHEVDALPADVTLPPEDGETFAENALGKARAAAAATGRVAIADDSGIESAALGGRPGVRSARFAGEDATDEGNLAKLLDEAPAGSAVAYVCALAYVDPADGTEHVVEGRCTGTLAAQPRGDGGVRLRPRVRPRRSRRRPDDGGDHRRGEGCDQPPRARGARSAGLAQSRRLIAALAPTASASAAYP</sequence>
<dbReference type="NCBIfam" id="TIGR01966">
    <property type="entry name" value="RNasePH"/>
    <property type="match status" value="1"/>
</dbReference>
<dbReference type="SUPFAM" id="SSF52972">
    <property type="entry name" value="ITPase-like"/>
    <property type="match status" value="1"/>
</dbReference>
<evidence type="ECO:0000313" key="13">
    <source>
        <dbReference type="Proteomes" id="UP001058860"/>
    </source>
</evidence>
<dbReference type="InterPro" id="IPR002637">
    <property type="entry name" value="RdgB/HAM1"/>
</dbReference>
<dbReference type="PANTHER" id="PTHR11953">
    <property type="entry name" value="EXOSOME COMPLEX COMPONENT"/>
    <property type="match status" value="1"/>
</dbReference>
<dbReference type="InterPro" id="IPR029001">
    <property type="entry name" value="ITPase-like_fam"/>
</dbReference>
<feature type="compositionally biased region" description="Basic residues" evidence="9">
    <location>
        <begin position="403"/>
        <end position="414"/>
    </location>
</feature>
<keyword evidence="2 8" id="KW-0698">rRNA processing</keyword>
<evidence type="ECO:0000256" key="8">
    <source>
        <dbReference type="HAMAP-Rule" id="MF_00564"/>
    </source>
</evidence>
<dbReference type="EC" id="2.7.7.56" evidence="8"/>
<dbReference type="InterPro" id="IPR050080">
    <property type="entry name" value="RNase_PH"/>
</dbReference>
<dbReference type="Pfam" id="PF01725">
    <property type="entry name" value="Ham1p_like"/>
    <property type="match status" value="1"/>
</dbReference>
<reference evidence="13" key="1">
    <citation type="submission" date="2021-11" db="EMBL/GenBank/DDBJ databases">
        <title>Cultivation dependent microbiological survey of springs from the worlds oldest radium mine currently devoted to the extraction of radon-saturated water.</title>
        <authorList>
            <person name="Kapinusova G."/>
            <person name="Smrhova T."/>
            <person name="Strejcek M."/>
            <person name="Suman J."/>
            <person name="Jani K."/>
            <person name="Pajer P."/>
            <person name="Uhlik O."/>
        </authorList>
    </citation>
    <scope>NUCLEOTIDE SEQUENCE [LARGE SCALE GENOMIC DNA]</scope>
    <source>
        <strain evidence="13">J379</strain>
    </source>
</reference>
<gene>
    <name evidence="8 12" type="primary">rph</name>
    <name evidence="12" type="ORF">LRS13_21290</name>
</gene>
<evidence type="ECO:0000256" key="9">
    <source>
        <dbReference type="SAM" id="MobiDB-lite"/>
    </source>
</evidence>
<organism evidence="12 13">
    <name type="scientific">Svornostia abyssi</name>
    <dbReference type="NCBI Taxonomy" id="2898438"/>
    <lineage>
        <taxon>Bacteria</taxon>
        <taxon>Bacillati</taxon>
        <taxon>Actinomycetota</taxon>
        <taxon>Thermoleophilia</taxon>
        <taxon>Solirubrobacterales</taxon>
        <taxon>Baekduiaceae</taxon>
        <taxon>Svornostia</taxon>
    </lineage>
</organism>
<dbReference type="Proteomes" id="UP001058860">
    <property type="component" value="Chromosome"/>
</dbReference>
<comment type="similarity">
    <text evidence="1 8">Belongs to the RNase PH family.</text>
</comment>
<feature type="domain" description="Exoribonuclease phosphorolytic" evidence="10">
    <location>
        <begin position="16"/>
        <end position="144"/>
    </location>
</feature>
<proteinExistence type="inferred from homology"/>
<feature type="region of interest" description="Disordered" evidence="9">
    <location>
        <begin position="393"/>
        <end position="442"/>
    </location>
</feature>
<keyword evidence="4 8" id="KW-0819">tRNA processing</keyword>
<dbReference type="SUPFAM" id="SSF54211">
    <property type="entry name" value="Ribosomal protein S5 domain 2-like"/>
    <property type="match status" value="1"/>
</dbReference>
<dbReference type="InterPro" id="IPR015847">
    <property type="entry name" value="ExoRNase_PH_dom2"/>
</dbReference>
<dbReference type="InterPro" id="IPR001247">
    <property type="entry name" value="ExoRNase_PH_dom1"/>
</dbReference>
<evidence type="ECO:0000259" key="10">
    <source>
        <dbReference type="Pfam" id="PF01138"/>
    </source>
</evidence>
<dbReference type="SUPFAM" id="SSF55666">
    <property type="entry name" value="Ribonuclease PH domain 2-like"/>
    <property type="match status" value="1"/>
</dbReference>
<feature type="binding site" evidence="8">
    <location>
        <begin position="128"/>
        <end position="130"/>
    </location>
    <ligand>
        <name>phosphate</name>
        <dbReference type="ChEBI" id="CHEBI:43474"/>
        <note>substrate</note>
    </ligand>
</feature>
<keyword evidence="3 8" id="KW-0820">tRNA-binding</keyword>
<keyword evidence="5 8" id="KW-0548">Nucleotidyltransferase</keyword>
<evidence type="ECO:0000256" key="1">
    <source>
        <dbReference type="ARBA" id="ARBA00006678"/>
    </source>
</evidence>
<keyword evidence="6" id="KW-0378">Hydrolase</keyword>
<comment type="catalytic activity">
    <reaction evidence="8">
        <text>tRNA(n+1) + phosphate = tRNA(n) + a ribonucleoside 5'-diphosphate</text>
        <dbReference type="Rhea" id="RHEA:10628"/>
        <dbReference type="Rhea" id="RHEA-COMP:17343"/>
        <dbReference type="Rhea" id="RHEA-COMP:17344"/>
        <dbReference type="ChEBI" id="CHEBI:43474"/>
        <dbReference type="ChEBI" id="CHEBI:57930"/>
        <dbReference type="ChEBI" id="CHEBI:173114"/>
        <dbReference type="EC" id="2.7.7.56"/>
    </reaction>
</comment>
<keyword evidence="7" id="KW-0694">RNA-binding</keyword>
<keyword evidence="8" id="KW-0808">Transferase</keyword>
<feature type="compositionally biased region" description="Basic and acidic residues" evidence="9">
    <location>
        <begin position="415"/>
        <end position="427"/>
    </location>
</feature>
<dbReference type="InterPro" id="IPR002381">
    <property type="entry name" value="RNase_PH_bac-type"/>
</dbReference>
<dbReference type="Pfam" id="PF03725">
    <property type="entry name" value="RNase_PH_C"/>
    <property type="match status" value="1"/>
</dbReference>